<keyword evidence="2" id="KW-0812">Transmembrane</keyword>
<keyword evidence="2" id="KW-1133">Transmembrane helix</keyword>
<evidence type="ECO:0000313" key="5">
    <source>
        <dbReference type="Proteomes" id="UP001335737"/>
    </source>
</evidence>
<dbReference type="EMBL" id="JARZFX010000004">
    <property type="protein sequence ID" value="MEC5423995.1"/>
    <property type="molecule type" value="Genomic_DNA"/>
</dbReference>
<reference evidence="4 5" key="1">
    <citation type="journal article" date="2024" name="Int. J. Syst. Evol. Microbiol.">
        <title>Virgibacillus tibetensis sp. nov., isolated from salt lake on the Tibetan Plateau of China.</title>
        <authorList>
            <person name="Phurbu D."/>
            <person name="Liu Z.-X."/>
            <person name="Wang R."/>
            <person name="Zheng Y.-Y."/>
            <person name="Liu H.-C."/>
            <person name="Zhou Y.-G."/>
            <person name="Yu Y.-J."/>
            <person name="Li A.-H."/>
        </authorList>
    </citation>
    <scope>NUCLEOTIDE SEQUENCE [LARGE SCALE GENOMIC DNA]</scope>
    <source>
        <strain evidence="4 5">C22-A2</strain>
    </source>
</reference>
<feature type="transmembrane region" description="Helical" evidence="2">
    <location>
        <begin position="6"/>
        <end position="25"/>
    </location>
</feature>
<dbReference type="RefSeq" id="WP_327607561.1">
    <property type="nucleotide sequence ID" value="NZ_JARZFX010000004.1"/>
</dbReference>
<evidence type="ECO:0000313" key="4">
    <source>
        <dbReference type="EMBL" id="MEC5423995.1"/>
    </source>
</evidence>
<accession>A0ABU6KFP4</accession>
<organism evidence="4 5">
    <name type="scientific">Virgibacillus tibetensis</name>
    <dbReference type="NCBI Taxonomy" id="3042313"/>
    <lineage>
        <taxon>Bacteria</taxon>
        <taxon>Bacillati</taxon>
        <taxon>Bacillota</taxon>
        <taxon>Bacilli</taxon>
        <taxon>Bacillales</taxon>
        <taxon>Bacillaceae</taxon>
        <taxon>Virgibacillus</taxon>
    </lineage>
</organism>
<dbReference type="InterPro" id="IPR031571">
    <property type="entry name" value="RcpC_dom"/>
</dbReference>
<dbReference type="Proteomes" id="UP001335737">
    <property type="component" value="Unassembled WGS sequence"/>
</dbReference>
<keyword evidence="5" id="KW-1185">Reference proteome</keyword>
<dbReference type="Pfam" id="PF16976">
    <property type="entry name" value="RcpC"/>
    <property type="match status" value="1"/>
</dbReference>
<comment type="caution">
    <text evidence="4">The sequence shown here is derived from an EMBL/GenBank/DDBJ whole genome shotgun (WGS) entry which is preliminary data.</text>
</comment>
<feature type="domain" description="Flp pilus assembly protein RcpC/CpaB" evidence="3">
    <location>
        <begin position="73"/>
        <end position="171"/>
    </location>
</feature>
<dbReference type="InterPro" id="IPR017592">
    <property type="entry name" value="Pilus_assmbl_Flp-typ_CpaB"/>
</dbReference>
<protein>
    <submittedName>
        <fullName evidence="4">Flp pilus assembly protein CpaB</fullName>
    </submittedName>
</protein>
<evidence type="ECO:0000256" key="1">
    <source>
        <dbReference type="SAM" id="MobiDB-lite"/>
    </source>
</evidence>
<gene>
    <name evidence="4" type="primary">cpaB</name>
    <name evidence="4" type="ORF">QGM71_10885</name>
</gene>
<feature type="region of interest" description="Disordered" evidence="1">
    <location>
        <begin position="177"/>
        <end position="196"/>
    </location>
</feature>
<keyword evidence="2" id="KW-0472">Membrane</keyword>
<name>A0ABU6KFP4_9BACI</name>
<dbReference type="NCBIfam" id="TIGR03177">
    <property type="entry name" value="pilus_cpaB"/>
    <property type="match status" value="1"/>
</dbReference>
<sequence length="196" mass="21753">MNTKKIWLTAMVFGIIAAGMMYLMVNEMPKESQPVSEPVIEEDKEKKAEGNIAAAAEMEEGSIETNERLPASKGTRAMTVEVTDVQGVAGYIELGSFVDVVVVMEVPEEQKETQHDSATLLLQNVKVLAIGHAADDQETMKRYQMVTFEVTPIEGLTLGFAASHELYLMLREEGDEELEPKNTHVHEDDLHEGVFN</sequence>
<evidence type="ECO:0000256" key="2">
    <source>
        <dbReference type="SAM" id="Phobius"/>
    </source>
</evidence>
<feature type="compositionally biased region" description="Basic and acidic residues" evidence="1">
    <location>
        <begin position="179"/>
        <end position="196"/>
    </location>
</feature>
<proteinExistence type="predicted"/>
<evidence type="ECO:0000259" key="3">
    <source>
        <dbReference type="Pfam" id="PF16976"/>
    </source>
</evidence>